<dbReference type="EMBL" id="CP033622">
    <property type="protein sequence ID" value="QIZ51743.1"/>
    <property type="molecule type" value="Genomic_DNA"/>
</dbReference>
<name>A0AAE7CZH7_9GAMM</name>
<dbReference type="PANTHER" id="PTHR38436:SF1">
    <property type="entry name" value="ESTER CYCLASE"/>
    <property type="match status" value="1"/>
</dbReference>
<reference evidence="1 2" key="1">
    <citation type="submission" date="2018-11" db="EMBL/GenBank/DDBJ databases">
        <title>Complete genome sequence of Dickeya zeae strain CE1 infecting Canna edulis Ker-Gawl. in China.</title>
        <authorList>
            <person name="Zhang J."/>
            <person name="Lin B."/>
            <person name="Shen H."/>
            <person name="Jiang S."/>
            <person name="Pu X."/>
            <person name="Sun D."/>
        </authorList>
    </citation>
    <scope>NUCLEOTIDE SEQUENCE [LARGE SCALE GENOMIC DNA]</scope>
    <source>
        <strain evidence="1 2">CE1</strain>
    </source>
</reference>
<organism evidence="1 2">
    <name type="scientific">Dickeya zeae</name>
    <dbReference type="NCBI Taxonomy" id="204042"/>
    <lineage>
        <taxon>Bacteria</taxon>
        <taxon>Pseudomonadati</taxon>
        <taxon>Pseudomonadota</taxon>
        <taxon>Gammaproteobacteria</taxon>
        <taxon>Enterobacterales</taxon>
        <taxon>Pectobacteriaceae</taxon>
        <taxon>Dickeya</taxon>
    </lineage>
</organism>
<dbReference type="RefSeq" id="WP_168362943.1">
    <property type="nucleotide sequence ID" value="NZ_CP033622.1"/>
</dbReference>
<dbReference type="Pfam" id="PF07366">
    <property type="entry name" value="SnoaL"/>
    <property type="match status" value="1"/>
</dbReference>
<protein>
    <submittedName>
        <fullName evidence="1">Ester cyclase</fullName>
    </submittedName>
</protein>
<proteinExistence type="predicted"/>
<gene>
    <name evidence="1" type="ORF">DWG24_13775</name>
</gene>
<dbReference type="CDD" id="cd00531">
    <property type="entry name" value="NTF2_like"/>
    <property type="match status" value="1"/>
</dbReference>
<evidence type="ECO:0000313" key="2">
    <source>
        <dbReference type="Proteomes" id="UP000500801"/>
    </source>
</evidence>
<dbReference type="Gene3D" id="3.10.450.50">
    <property type="match status" value="1"/>
</dbReference>
<dbReference type="GO" id="GO:0030638">
    <property type="term" value="P:polyketide metabolic process"/>
    <property type="evidence" value="ECO:0007669"/>
    <property type="project" value="InterPro"/>
</dbReference>
<sequence>MDRRSLLVGMGLTLTGFTGQVLSRPVTNTQKSPVGQQLINQFAETLSAHNIDAFAALFAETYINHQMSAAAPIPIGVTPKQASVGIFAARLKGLPDLKVTVEMQVVSNDMVAASFIYEGTHTGVYLGVPATNRRLRFTSCDIFRVVDGKFVEHWGMGDLAGVMAQLKG</sequence>
<dbReference type="AlphaFoldDB" id="A0AAE7CZH7"/>
<accession>A0AAE7CZH7</accession>
<dbReference type="InterPro" id="IPR009959">
    <property type="entry name" value="Cyclase_SnoaL-like"/>
</dbReference>
<evidence type="ECO:0000313" key="1">
    <source>
        <dbReference type="EMBL" id="QIZ51743.1"/>
    </source>
</evidence>
<dbReference type="PANTHER" id="PTHR38436">
    <property type="entry name" value="POLYKETIDE CYCLASE SNOAL-LIKE DOMAIN"/>
    <property type="match status" value="1"/>
</dbReference>
<dbReference type="InterPro" id="IPR032710">
    <property type="entry name" value="NTF2-like_dom_sf"/>
</dbReference>
<dbReference type="SUPFAM" id="SSF54427">
    <property type="entry name" value="NTF2-like"/>
    <property type="match status" value="1"/>
</dbReference>
<dbReference type="Proteomes" id="UP000500801">
    <property type="component" value="Chromosome"/>
</dbReference>